<dbReference type="AlphaFoldDB" id="T0ZEL0"/>
<reference evidence="1" key="1">
    <citation type="submission" date="2013-08" db="EMBL/GenBank/DDBJ databases">
        <authorList>
            <person name="Mendez C."/>
            <person name="Richter M."/>
            <person name="Ferrer M."/>
            <person name="Sanchez J."/>
        </authorList>
    </citation>
    <scope>NUCLEOTIDE SEQUENCE</scope>
</reference>
<sequence>DVRRAVEDGQFASGKDHYLEFGRQEGRPTRLGGTTRDIKKVFAIADPSGKGLEIGPSHNPIAPKRDGYDVEIVDHLNQDQLREKYADQGVDTSKIEPVDFVWNGEPLDQLVRRKSHYDWIVASHLMEHVPNPIAMLQQCHEILKPNGVLSLVVPDKRYCFDYFRPISSTGDLLDAYELSRTRPSRGQMFDHFASAASREGAISWGRDGKGGADSLIHGLASAVEIYASTRSDYVDVHCWCFTLSSFELIIADLRELGLTRFAIKERFDTEAGEFYVSLAKESIEIPTSRLHALIGVEADLLAIKNEPES</sequence>
<dbReference type="Gene3D" id="3.40.50.150">
    <property type="entry name" value="Vaccinia Virus protein VP39"/>
    <property type="match status" value="1"/>
</dbReference>
<dbReference type="EC" id="2.1.1.8" evidence="1"/>
<evidence type="ECO:0000313" key="1">
    <source>
        <dbReference type="EMBL" id="EQD27294.1"/>
    </source>
</evidence>
<protein>
    <submittedName>
        <fullName evidence="1">Methyltransferase type 12 domain protein</fullName>
        <ecNumber evidence="1">2.1.1.8</ecNumber>
    </submittedName>
</protein>
<dbReference type="GO" id="GO:0032259">
    <property type="term" value="P:methylation"/>
    <property type="evidence" value="ECO:0007669"/>
    <property type="project" value="UniProtKB-KW"/>
</dbReference>
<feature type="non-terminal residue" evidence="1">
    <location>
        <position position="1"/>
    </location>
</feature>
<organism evidence="1">
    <name type="scientific">mine drainage metagenome</name>
    <dbReference type="NCBI Taxonomy" id="410659"/>
    <lineage>
        <taxon>unclassified sequences</taxon>
        <taxon>metagenomes</taxon>
        <taxon>ecological metagenomes</taxon>
    </lineage>
</organism>
<comment type="caution">
    <text evidence="1">The sequence shown here is derived from an EMBL/GenBank/DDBJ whole genome shotgun (WGS) entry which is preliminary data.</text>
</comment>
<dbReference type="EMBL" id="AUZX01016051">
    <property type="protein sequence ID" value="EQD27294.1"/>
    <property type="molecule type" value="Genomic_DNA"/>
</dbReference>
<keyword evidence="1" id="KW-0808">Transferase</keyword>
<name>T0ZEL0_9ZZZZ</name>
<dbReference type="SUPFAM" id="SSF53335">
    <property type="entry name" value="S-adenosyl-L-methionine-dependent methyltransferases"/>
    <property type="match status" value="1"/>
</dbReference>
<keyword evidence="1" id="KW-0489">Methyltransferase</keyword>
<proteinExistence type="predicted"/>
<dbReference type="GO" id="GO:0046539">
    <property type="term" value="F:histamine N-methyltransferase activity"/>
    <property type="evidence" value="ECO:0007669"/>
    <property type="project" value="UniProtKB-EC"/>
</dbReference>
<dbReference type="InterPro" id="IPR029063">
    <property type="entry name" value="SAM-dependent_MTases_sf"/>
</dbReference>
<gene>
    <name evidence="1" type="ORF">B1A_21713</name>
</gene>
<dbReference type="Pfam" id="PF13489">
    <property type="entry name" value="Methyltransf_23"/>
    <property type="match status" value="1"/>
</dbReference>
<accession>T0ZEL0</accession>
<reference evidence="1" key="2">
    <citation type="journal article" date="2014" name="ISME J.">
        <title>Microbial stratification in low pH oxic and suboxic macroscopic growths along an acid mine drainage.</title>
        <authorList>
            <person name="Mendez-Garcia C."/>
            <person name="Mesa V."/>
            <person name="Sprenger R.R."/>
            <person name="Richter M."/>
            <person name="Diez M.S."/>
            <person name="Solano J."/>
            <person name="Bargiela R."/>
            <person name="Golyshina O.V."/>
            <person name="Manteca A."/>
            <person name="Ramos J.L."/>
            <person name="Gallego J.R."/>
            <person name="Llorente I."/>
            <person name="Martins Dos Santos V.A."/>
            <person name="Jensen O.N."/>
            <person name="Pelaez A.I."/>
            <person name="Sanchez J."/>
            <person name="Ferrer M."/>
        </authorList>
    </citation>
    <scope>NUCLEOTIDE SEQUENCE</scope>
</reference>